<dbReference type="InterPro" id="IPR012310">
    <property type="entry name" value="DNA_ligase_ATP-dep_cent"/>
</dbReference>
<dbReference type="Gene3D" id="3.30.470.30">
    <property type="entry name" value="DNA ligase/mRNA capping enzyme"/>
    <property type="match status" value="1"/>
</dbReference>
<dbReference type="RefSeq" id="WP_257375588.1">
    <property type="nucleotide sequence ID" value="NZ_CP102332.1"/>
</dbReference>
<dbReference type="Proteomes" id="UP001060150">
    <property type="component" value="Chromosome"/>
</dbReference>
<evidence type="ECO:0000313" key="3">
    <source>
        <dbReference type="Proteomes" id="UP001060150"/>
    </source>
</evidence>
<name>A0ABY5NGE0_9ACTN</name>
<proteinExistence type="predicted"/>
<dbReference type="SUPFAM" id="SSF56091">
    <property type="entry name" value="DNA ligase/mRNA capping enzyme, catalytic domain"/>
    <property type="match status" value="1"/>
</dbReference>
<keyword evidence="3" id="KW-1185">Reference proteome</keyword>
<organism evidence="2 3">
    <name type="scientific">Streptomyces changanensis</name>
    <dbReference type="NCBI Taxonomy" id="2964669"/>
    <lineage>
        <taxon>Bacteria</taxon>
        <taxon>Bacillati</taxon>
        <taxon>Actinomycetota</taxon>
        <taxon>Actinomycetes</taxon>
        <taxon>Kitasatosporales</taxon>
        <taxon>Streptomycetaceae</taxon>
        <taxon>Streptomyces</taxon>
    </lineage>
</organism>
<sequence>MPARPATALPAPGARPMLFEQKADGFHVLVFTGPQPYLQSRRGADLGPAFPELVRAAAAAASGRASSLDVEAVLDAELAVWRADGLDLPTLQERARRRGATAGKAASERPAHLIVFDVLEMSGAQVGKRGSARPADSWRVGRGRNSDRWVPRSANVRCTGRCGGPASR</sequence>
<gene>
    <name evidence="2" type="ORF">NRO40_28615</name>
</gene>
<accession>A0ABY5NGE0</accession>
<feature type="domain" description="ATP-dependent DNA ligase family profile" evidence="1">
    <location>
        <begin position="13"/>
        <end position="127"/>
    </location>
</feature>
<evidence type="ECO:0000313" key="2">
    <source>
        <dbReference type="EMBL" id="UUS35034.1"/>
    </source>
</evidence>
<reference evidence="2" key="1">
    <citation type="submission" date="2022-08" db="EMBL/GenBank/DDBJ databases">
        <title>Streptomyces changanensis sp. nov., an actinomycete isolated from soil.</title>
        <authorList>
            <person name="Wu H."/>
            <person name="Han L."/>
        </authorList>
    </citation>
    <scope>NUCLEOTIDE SEQUENCE</scope>
    <source>
        <strain evidence="2">HL-66</strain>
    </source>
</reference>
<dbReference type="Pfam" id="PF01068">
    <property type="entry name" value="DNA_ligase_A_M"/>
    <property type="match status" value="1"/>
</dbReference>
<dbReference type="EMBL" id="CP102332">
    <property type="protein sequence ID" value="UUS35034.1"/>
    <property type="molecule type" value="Genomic_DNA"/>
</dbReference>
<protein>
    <recommendedName>
        <fullName evidence="1">ATP-dependent DNA ligase family profile domain-containing protein</fullName>
    </recommendedName>
</protein>
<evidence type="ECO:0000259" key="1">
    <source>
        <dbReference type="Pfam" id="PF01068"/>
    </source>
</evidence>